<dbReference type="EMBL" id="CP099423">
    <property type="protein sequence ID" value="USW54008.1"/>
    <property type="molecule type" value="Genomic_DNA"/>
</dbReference>
<accession>A0A9Q9AVL1</accession>
<protein>
    <submittedName>
        <fullName evidence="1">Uncharacterized protein</fullName>
    </submittedName>
</protein>
<gene>
    <name evidence="1" type="ORF">Slin15195_G073270</name>
</gene>
<evidence type="ECO:0000313" key="1">
    <source>
        <dbReference type="EMBL" id="USW54008.1"/>
    </source>
</evidence>
<organism evidence="1 2">
    <name type="scientific">Septoria linicola</name>
    <dbReference type="NCBI Taxonomy" id="215465"/>
    <lineage>
        <taxon>Eukaryota</taxon>
        <taxon>Fungi</taxon>
        <taxon>Dikarya</taxon>
        <taxon>Ascomycota</taxon>
        <taxon>Pezizomycotina</taxon>
        <taxon>Dothideomycetes</taxon>
        <taxon>Dothideomycetidae</taxon>
        <taxon>Mycosphaerellales</taxon>
        <taxon>Mycosphaerellaceae</taxon>
        <taxon>Septoria</taxon>
    </lineage>
</organism>
<name>A0A9Q9AVL1_9PEZI</name>
<reference evidence="1" key="1">
    <citation type="submission" date="2022-06" db="EMBL/GenBank/DDBJ databases">
        <title>Complete genome sequences of two strains of the flax pathogen Septoria linicola.</title>
        <authorList>
            <person name="Lapalu N."/>
            <person name="Simon A."/>
            <person name="Demenou B."/>
            <person name="Paumier D."/>
            <person name="Guillot M.-P."/>
            <person name="Gout L."/>
            <person name="Valade R."/>
        </authorList>
    </citation>
    <scope>NUCLEOTIDE SEQUENCE</scope>
    <source>
        <strain evidence="1">SE15195</strain>
    </source>
</reference>
<proteinExistence type="predicted"/>
<sequence length="213" mass="22814">MAHVFAIPELCTAIASHLTLRDLLNLDNVANSVRAGLRWSIRTREIMHLSPAAPTSVVCYRLPTAAQTHTPFMSTSAQDIARLSGPSGDTAVVFSHYPALQATFPATNLMGCRFQMCTNWQAMPEKLGNILLLNPAPAMLTLNVSCASAAVDVASGRVTILATADVFQCRLPDHKLTTPAVLKSELIRATPSLFGLPSFIHQNGSSKPCSSDT</sequence>
<evidence type="ECO:0000313" key="2">
    <source>
        <dbReference type="Proteomes" id="UP001056384"/>
    </source>
</evidence>
<dbReference type="Proteomes" id="UP001056384">
    <property type="component" value="Chromosome 6"/>
</dbReference>
<keyword evidence="2" id="KW-1185">Reference proteome</keyword>
<dbReference type="AlphaFoldDB" id="A0A9Q9AVL1"/>